<reference evidence="3" key="2">
    <citation type="journal article" date="2021" name="Sci. Rep.">
        <title>The distribution of antibiotic resistance genes in chicken gut microbiota commensals.</title>
        <authorList>
            <person name="Juricova H."/>
            <person name="Matiasovicova J."/>
            <person name="Kubasova T."/>
            <person name="Cejkova D."/>
            <person name="Rychlik I."/>
        </authorList>
    </citation>
    <scope>NUCLEOTIDE SEQUENCE</scope>
    <source>
        <strain evidence="3">An836</strain>
    </source>
</reference>
<dbReference type="InterPro" id="IPR026262">
    <property type="entry name" value="DinJ"/>
</dbReference>
<proteinExistence type="inferred from homology"/>
<accession>A0A939B7N9</accession>
<dbReference type="GO" id="GO:0006355">
    <property type="term" value="P:regulation of DNA-templated transcription"/>
    <property type="evidence" value="ECO:0007669"/>
    <property type="project" value="InterPro"/>
</dbReference>
<dbReference type="Gene3D" id="1.10.1220.10">
    <property type="entry name" value="Met repressor-like"/>
    <property type="match status" value="1"/>
</dbReference>
<dbReference type="Proteomes" id="UP000718821">
    <property type="component" value="Unassembled WGS sequence"/>
</dbReference>
<dbReference type="GO" id="GO:0015643">
    <property type="term" value="F:toxic substance binding"/>
    <property type="evidence" value="ECO:0007669"/>
    <property type="project" value="InterPro"/>
</dbReference>
<evidence type="ECO:0000256" key="1">
    <source>
        <dbReference type="ARBA" id="ARBA00010562"/>
    </source>
</evidence>
<dbReference type="AlphaFoldDB" id="A0A939B7N9"/>
<dbReference type="GO" id="GO:0006351">
    <property type="term" value="P:DNA-templated transcription"/>
    <property type="evidence" value="ECO:0007669"/>
    <property type="project" value="TreeGrafter"/>
</dbReference>
<dbReference type="PANTHER" id="PTHR38781:SF1">
    <property type="entry name" value="ANTITOXIN DINJ-RELATED"/>
    <property type="match status" value="1"/>
</dbReference>
<keyword evidence="4" id="KW-1185">Reference proteome</keyword>
<dbReference type="InterPro" id="IPR007337">
    <property type="entry name" value="RelB/DinJ"/>
</dbReference>
<dbReference type="NCBIfam" id="TIGR02384">
    <property type="entry name" value="RelB_DinJ"/>
    <property type="match status" value="1"/>
</dbReference>
<comment type="similarity">
    <text evidence="1">Belongs to the RelB/DinJ antitoxin family.</text>
</comment>
<comment type="caution">
    <text evidence="3">The sequence shown here is derived from an EMBL/GenBank/DDBJ whole genome shotgun (WGS) entry which is preliminary data.</text>
</comment>
<evidence type="ECO:0000313" key="4">
    <source>
        <dbReference type="Proteomes" id="UP000718821"/>
    </source>
</evidence>
<sequence>MATTTVTFRTDPEVKSRAKELFESLGLDMSTAINLFLRQSLNDNGLPFRVTRENPASAEARRQALAHEGKAFDSVDDLMKDLLDD</sequence>
<evidence type="ECO:0000256" key="2">
    <source>
        <dbReference type="ARBA" id="ARBA00022649"/>
    </source>
</evidence>
<dbReference type="RefSeq" id="WP_204467422.1">
    <property type="nucleotide sequence ID" value="NZ_JACLYU010000002.1"/>
</dbReference>
<protein>
    <submittedName>
        <fullName evidence="3">Type II toxin-antitoxin system RelB/DinJ family antitoxin</fullName>
    </submittedName>
</protein>
<keyword evidence="2" id="KW-1277">Toxin-antitoxin system</keyword>
<name>A0A939B7N9_9BIFI</name>
<dbReference type="InterPro" id="IPR013321">
    <property type="entry name" value="Arc_rbn_hlx_hlx"/>
</dbReference>
<dbReference type="EMBL" id="JACLYU010000002">
    <property type="protein sequence ID" value="MBM6699017.1"/>
    <property type="molecule type" value="Genomic_DNA"/>
</dbReference>
<dbReference type="PANTHER" id="PTHR38781">
    <property type="entry name" value="ANTITOXIN DINJ-RELATED"/>
    <property type="match status" value="1"/>
</dbReference>
<reference evidence="3" key="1">
    <citation type="submission" date="2020-08" db="EMBL/GenBank/DDBJ databases">
        <authorList>
            <person name="Cejkova D."/>
            <person name="Kubasova T."/>
            <person name="Jahodarova E."/>
            <person name="Rychlik I."/>
        </authorList>
    </citation>
    <scope>NUCLEOTIDE SEQUENCE</scope>
    <source>
        <strain evidence="3">An836</strain>
    </source>
</reference>
<dbReference type="PIRSF" id="PIRSF003108">
    <property type="entry name" value="DinJ"/>
    <property type="match status" value="1"/>
</dbReference>
<dbReference type="GO" id="GO:0044010">
    <property type="term" value="P:single-species biofilm formation"/>
    <property type="evidence" value="ECO:0007669"/>
    <property type="project" value="InterPro"/>
</dbReference>
<dbReference type="GO" id="GO:0000987">
    <property type="term" value="F:cis-regulatory region sequence-specific DNA binding"/>
    <property type="evidence" value="ECO:0007669"/>
    <property type="project" value="InterPro"/>
</dbReference>
<evidence type="ECO:0000313" key="3">
    <source>
        <dbReference type="EMBL" id="MBM6699017.1"/>
    </source>
</evidence>
<dbReference type="Pfam" id="PF04221">
    <property type="entry name" value="RelB"/>
    <property type="match status" value="1"/>
</dbReference>
<gene>
    <name evidence="3" type="ORF">H7U32_01475</name>
</gene>
<organism evidence="3 4">
    <name type="scientific">Bifidobacterium pullorum subsp. saeculare</name>
    <dbReference type="NCBI Taxonomy" id="78257"/>
    <lineage>
        <taxon>Bacteria</taxon>
        <taxon>Bacillati</taxon>
        <taxon>Actinomycetota</taxon>
        <taxon>Actinomycetes</taxon>
        <taxon>Bifidobacteriales</taxon>
        <taxon>Bifidobacteriaceae</taxon>
        <taxon>Bifidobacterium</taxon>
    </lineage>
</organism>